<proteinExistence type="predicted"/>
<organism evidence="1 2">
    <name type="scientific">Colletotrichum scovillei</name>
    <dbReference type="NCBI Taxonomy" id="1209932"/>
    <lineage>
        <taxon>Eukaryota</taxon>
        <taxon>Fungi</taxon>
        <taxon>Dikarya</taxon>
        <taxon>Ascomycota</taxon>
        <taxon>Pezizomycotina</taxon>
        <taxon>Sordariomycetes</taxon>
        <taxon>Hypocreomycetidae</taxon>
        <taxon>Glomerellales</taxon>
        <taxon>Glomerellaceae</taxon>
        <taxon>Colletotrichum</taxon>
        <taxon>Colletotrichum acutatum species complex</taxon>
    </lineage>
</organism>
<name>A0A9P7QT19_9PEZI</name>
<evidence type="ECO:0000313" key="1">
    <source>
        <dbReference type="EMBL" id="KAG7042038.1"/>
    </source>
</evidence>
<keyword evidence="2" id="KW-1185">Reference proteome</keyword>
<protein>
    <submittedName>
        <fullName evidence="1">Uncharacterized protein</fullName>
    </submittedName>
</protein>
<reference evidence="1" key="1">
    <citation type="submission" date="2021-05" db="EMBL/GenBank/DDBJ databases">
        <title>Comparative genomics of three Colletotrichum scovillei strains and genetic complementation revealed genes involved fungal growth and virulence on chili pepper.</title>
        <authorList>
            <person name="Hsieh D.-K."/>
            <person name="Chuang S.-C."/>
            <person name="Chen C.-Y."/>
            <person name="Chao Y.-T."/>
            <person name="Lu M.-Y.J."/>
            <person name="Lee M.-H."/>
            <person name="Shih M.-C."/>
        </authorList>
    </citation>
    <scope>NUCLEOTIDE SEQUENCE</scope>
    <source>
        <strain evidence="1">Coll-153</strain>
    </source>
</reference>
<accession>A0A9P7QT19</accession>
<dbReference type="EMBL" id="JAESDN010000013">
    <property type="protein sequence ID" value="KAG7042038.1"/>
    <property type="molecule type" value="Genomic_DNA"/>
</dbReference>
<dbReference type="AlphaFoldDB" id="A0A9P7QT19"/>
<gene>
    <name evidence="1" type="ORF">JMJ77_010144</name>
</gene>
<dbReference type="Proteomes" id="UP000699042">
    <property type="component" value="Unassembled WGS sequence"/>
</dbReference>
<sequence length="85" mass="9866">MYFFLRNKRTTQWHDKNSVDEVYLTDRPDWLSMAGPWCIVREPRPRPMKLVGPSWQSRAKEAFFSSGILEISGRSDALPPFPGLP</sequence>
<evidence type="ECO:0000313" key="2">
    <source>
        <dbReference type="Proteomes" id="UP000699042"/>
    </source>
</evidence>
<comment type="caution">
    <text evidence="1">The sequence shown here is derived from an EMBL/GenBank/DDBJ whole genome shotgun (WGS) entry which is preliminary data.</text>
</comment>